<name>A0A9D4C8V1_DREPO</name>
<dbReference type="EMBL" id="JAIWYP010000013">
    <property type="protein sequence ID" value="KAH3719128.1"/>
    <property type="molecule type" value="Genomic_DNA"/>
</dbReference>
<protein>
    <submittedName>
        <fullName evidence="1">Uncharacterized protein</fullName>
    </submittedName>
</protein>
<proteinExistence type="predicted"/>
<keyword evidence="2" id="KW-1185">Reference proteome</keyword>
<dbReference type="Proteomes" id="UP000828390">
    <property type="component" value="Unassembled WGS sequence"/>
</dbReference>
<dbReference type="AlphaFoldDB" id="A0A9D4C8V1"/>
<gene>
    <name evidence="1" type="ORF">DPMN_061959</name>
</gene>
<reference evidence="1" key="1">
    <citation type="journal article" date="2019" name="bioRxiv">
        <title>The Genome of the Zebra Mussel, Dreissena polymorpha: A Resource for Invasive Species Research.</title>
        <authorList>
            <person name="McCartney M.A."/>
            <person name="Auch B."/>
            <person name="Kono T."/>
            <person name="Mallez S."/>
            <person name="Zhang Y."/>
            <person name="Obille A."/>
            <person name="Becker A."/>
            <person name="Abrahante J.E."/>
            <person name="Garbe J."/>
            <person name="Badalamenti J.P."/>
            <person name="Herman A."/>
            <person name="Mangelson H."/>
            <person name="Liachko I."/>
            <person name="Sullivan S."/>
            <person name="Sone E.D."/>
            <person name="Koren S."/>
            <person name="Silverstein K.A.T."/>
            <person name="Beckman K.B."/>
            <person name="Gohl D.M."/>
        </authorList>
    </citation>
    <scope>NUCLEOTIDE SEQUENCE</scope>
    <source>
        <strain evidence="1">Duluth1</strain>
        <tissue evidence="1">Whole animal</tissue>
    </source>
</reference>
<accession>A0A9D4C8V1</accession>
<evidence type="ECO:0000313" key="1">
    <source>
        <dbReference type="EMBL" id="KAH3719128.1"/>
    </source>
</evidence>
<reference evidence="1" key="2">
    <citation type="submission" date="2020-11" db="EMBL/GenBank/DDBJ databases">
        <authorList>
            <person name="McCartney M.A."/>
            <person name="Auch B."/>
            <person name="Kono T."/>
            <person name="Mallez S."/>
            <person name="Becker A."/>
            <person name="Gohl D.M."/>
            <person name="Silverstein K.A.T."/>
            <person name="Koren S."/>
            <person name="Bechman K.B."/>
            <person name="Herman A."/>
            <person name="Abrahante J.E."/>
            <person name="Garbe J."/>
        </authorList>
    </citation>
    <scope>NUCLEOTIDE SEQUENCE</scope>
    <source>
        <strain evidence="1">Duluth1</strain>
        <tissue evidence="1">Whole animal</tissue>
    </source>
</reference>
<sequence length="66" mass="7898">MLNHYHALLNEIDSRFRVIETPRTFATRFSRRSRRSCKILEEFAADQKDSMTRHKVDETGEQETKI</sequence>
<comment type="caution">
    <text evidence="1">The sequence shown here is derived from an EMBL/GenBank/DDBJ whole genome shotgun (WGS) entry which is preliminary data.</text>
</comment>
<evidence type="ECO:0000313" key="2">
    <source>
        <dbReference type="Proteomes" id="UP000828390"/>
    </source>
</evidence>
<organism evidence="1 2">
    <name type="scientific">Dreissena polymorpha</name>
    <name type="common">Zebra mussel</name>
    <name type="synonym">Mytilus polymorpha</name>
    <dbReference type="NCBI Taxonomy" id="45954"/>
    <lineage>
        <taxon>Eukaryota</taxon>
        <taxon>Metazoa</taxon>
        <taxon>Spiralia</taxon>
        <taxon>Lophotrochozoa</taxon>
        <taxon>Mollusca</taxon>
        <taxon>Bivalvia</taxon>
        <taxon>Autobranchia</taxon>
        <taxon>Heteroconchia</taxon>
        <taxon>Euheterodonta</taxon>
        <taxon>Imparidentia</taxon>
        <taxon>Neoheterodontei</taxon>
        <taxon>Myida</taxon>
        <taxon>Dreissenoidea</taxon>
        <taxon>Dreissenidae</taxon>
        <taxon>Dreissena</taxon>
    </lineage>
</organism>